<dbReference type="InterPro" id="IPR036365">
    <property type="entry name" value="PGBD-like_sf"/>
</dbReference>
<dbReference type="HOGENOM" id="CLU_027560_0_1_9"/>
<reference evidence="3 4" key="1">
    <citation type="journal article" date="2011" name="J. Bacteriol.">
        <title>Complete genome sequence of the cellulose-degrading bacterium Cellulosilyticum lentocellum.</title>
        <authorList>
            <consortium name="US DOE Joint Genome Institute"/>
            <person name="Miller D.A."/>
            <person name="Suen G."/>
            <person name="Bruce D."/>
            <person name="Copeland A."/>
            <person name="Cheng J.F."/>
            <person name="Detter C."/>
            <person name="Goodwin L.A."/>
            <person name="Han C.S."/>
            <person name="Hauser L.J."/>
            <person name="Land M.L."/>
            <person name="Lapidus A."/>
            <person name="Lucas S."/>
            <person name="Meincke L."/>
            <person name="Pitluck S."/>
            <person name="Tapia R."/>
            <person name="Teshima H."/>
            <person name="Woyke T."/>
            <person name="Fox B.G."/>
            <person name="Angert E.R."/>
            <person name="Currie C.R."/>
        </authorList>
    </citation>
    <scope>NUCLEOTIDE SEQUENCE [LARGE SCALE GENOMIC DNA]</scope>
    <source>
        <strain evidence="4">ATCC 49066 / DSM 5427 / NCIMB 11756 / RHM5</strain>
    </source>
</reference>
<organism evidence="3 4">
    <name type="scientific">Cellulosilyticum lentocellum (strain ATCC 49066 / DSM 5427 / NCIMB 11756 / RHM5)</name>
    <name type="common">Clostridium lentocellum</name>
    <dbReference type="NCBI Taxonomy" id="642492"/>
    <lineage>
        <taxon>Bacteria</taxon>
        <taxon>Bacillati</taxon>
        <taxon>Bacillota</taxon>
        <taxon>Clostridia</taxon>
        <taxon>Lachnospirales</taxon>
        <taxon>Cellulosilyticaceae</taxon>
        <taxon>Cellulosilyticum</taxon>
    </lineage>
</organism>
<evidence type="ECO:0000259" key="2">
    <source>
        <dbReference type="Pfam" id="PF08486"/>
    </source>
</evidence>
<name>F2JLN4_CELLD</name>
<keyword evidence="4" id="KW-1185">Reference proteome</keyword>
<proteinExistence type="predicted"/>
<dbReference type="EMBL" id="CP002582">
    <property type="protein sequence ID" value="ADZ83425.1"/>
    <property type="molecule type" value="Genomic_DNA"/>
</dbReference>
<dbReference type="Gene3D" id="1.10.101.10">
    <property type="entry name" value="PGBD-like superfamily/PGBD"/>
    <property type="match status" value="1"/>
</dbReference>
<dbReference type="Pfam" id="PF08486">
    <property type="entry name" value="SpoIID"/>
    <property type="match status" value="1"/>
</dbReference>
<accession>F2JLN4</accession>
<dbReference type="SUPFAM" id="SSF47090">
    <property type="entry name" value="PGBD-like"/>
    <property type="match status" value="1"/>
</dbReference>
<dbReference type="KEGG" id="cle:Clole_1701"/>
<dbReference type="eggNOG" id="COG3409">
    <property type="taxonomic scope" value="Bacteria"/>
</dbReference>
<dbReference type="STRING" id="642492.Clole_1701"/>
<dbReference type="Pfam" id="PF01471">
    <property type="entry name" value="PG_binding_1"/>
    <property type="match status" value="1"/>
</dbReference>
<dbReference type="RefSeq" id="WP_013656722.1">
    <property type="nucleotide sequence ID" value="NC_015275.1"/>
</dbReference>
<gene>
    <name evidence="3" type="ordered locus">Clole_1701</name>
</gene>
<evidence type="ECO:0000259" key="1">
    <source>
        <dbReference type="Pfam" id="PF01471"/>
    </source>
</evidence>
<dbReference type="InterPro" id="IPR036366">
    <property type="entry name" value="PGBDSf"/>
</dbReference>
<feature type="domain" description="Sporulation stage II protein D amidase enhancer LytB N-terminal" evidence="2">
    <location>
        <begin position="200"/>
        <end position="257"/>
    </location>
</feature>
<feature type="domain" description="Peptidoglycan binding-like" evidence="1">
    <location>
        <begin position="362"/>
        <end position="421"/>
    </location>
</feature>
<dbReference type="InterPro" id="IPR013693">
    <property type="entry name" value="SpoIID/LytB_N"/>
</dbReference>
<dbReference type="AlphaFoldDB" id="F2JLN4"/>
<protein>
    <submittedName>
        <fullName evidence="3">Peptidoglycan-binding domain 1 protein</fullName>
    </submittedName>
</protein>
<dbReference type="Proteomes" id="UP000008467">
    <property type="component" value="Chromosome"/>
</dbReference>
<dbReference type="InterPro" id="IPR002477">
    <property type="entry name" value="Peptidoglycan-bd-like"/>
</dbReference>
<evidence type="ECO:0000313" key="3">
    <source>
        <dbReference type="EMBL" id="ADZ83425.1"/>
    </source>
</evidence>
<sequence>MIPHPIYPPSVSRQNLGSLIVQLSSDTLLGPLVPVSNVNVTIKEISPSGEETIIAELVTNEVGQTTPLELSAPPVDYSLDPLNTQKPYATYRIETASPNYVDAIVMGSQIFADIQSIQPITLQATERQLKRYASYTRELLETVSIGPATLYGNYPPKIPEASIKPIIPGSGFIVLDEVIVPEFVIVHAGSPNDNNAPNYTVPYIDYIANVASSEIYPTWPIETIKANIIAINSFTLNRIYTEWYRNQGKPYTITNSTAYDHAFFYGRNLFDSIVPVVNEVFDTYIKLPDVTQPLLSQYCDGVKSQCPNWMTQWGSKDLGDAGYTAEQILRNFYGSNITLNTAPMVEGNPESYPGSPLRLGDSGPAVRTIQMQLNRISQNFPLIPKVAVDGNFNEATQEAVKTFQKIFHLPQDGIVGKSTWYEISRIYVAVTKLAELG</sequence>
<evidence type="ECO:0000313" key="4">
    <source>
        <dbReference type="Proteomes" id="UP000008467"/>
    </source>
</evidence>